<feature type="domain" description="Response regulatory" evidence="7">
    <location>
        <begin position="5"/>
        <end position="119"/>
    </location>
</feature>
<dbReference type="EMBL" id="QPJS01000002">
    <property type="protein sequence ID" value="RCX03835.1"/>
    <property type="molecule type" value="Genomic_DNA"/>
</dbReference>
<keyword evidence="4" id="KW-0238">DNA-binding</keyword>
<dbReference type="GO" id="GO:0032993">
    <property type="term" value="C:protein-DNA complex"/>
    <property type="evidence" value="ECO:0007669"/>
    <property type="project" value="TreeGrafter"/>
</dbReference>
<protein>
    <submittedName>
        <fullName evidence="8">Two-component system response regulator VicR</fullName>
    </submittedName>
</protein>
<feature type="modified residue" description="4-aspartylphosphate" evidence="6">
    <location>
        <position position="54"/>
    </location>
</feature>
<keyword evidence="3" id="KW-0805">Transcription regulation</keyword>
<evidence type="ECO:0000256" key="5">
    <source>
        <dbReference type="ARBA" id="ARBA00023163"/>
    </source>
</evidence>
<keyword evidence="1 6" id="KW-0597">Phosphoprotein</keyword>
<dbReference type="Gene3D" id="3.40.50.2300">
    <property type="match status" value="1"/>
</dbReference>
<dbReference type="Pfam" id="PF00072">
    <property type="entry name" value="Response_reg"/>
    <property type="match status" value="1"/>
</dbReference>
<dbReference type="FunFam" id="3.40.50.2300:FF:000001">
    <property type="entry name" value="DNA-binding response regulator PhoB"/>
    <property type="match status" value="1"/>
</dbReference>
<comment type="caution">
    <text evidence="8">The sequence shown here is derived from an EMBL/GenBank/DDBJ whole genome shotgun (WGS) entry which is preliminary data.</text>
</comment>
<dbReference type="RefSeq" id="WP_037357322.1">
    <property type="nucleotide sequence ID" value="NZ_BHZF01000002.1"/>
</dbReference>
<dbReference type="SUPFAM" id="SSF52172">
    <property type="entry name" value="CheY-like"/>
    <property type="match status" value="1"/>
</dbReference>
<dbReference type="PANTHER" id="PTHR48111">
    <property type="entry name" value="REGULATOR OF RPOS"/>
    <property type="match status" value="1"/>
</dbReference>
<keyword evidence="9" id="KW-1185">Reference proteome</keyword>
<evidence type="ECO:0000313" key="8">
    <source>
        <dbReference type="EMBL" id="RCX03835.1"/>
    </source>
</evidence>
<dbReference type="GO" id="GO:0005829">
    <property type="term" value="C:cytosol"/>
    <property type="evidence" value="ECO:0007669"/>
    <property type="project" value="TreeGrafter"/>
</dbReference>
<gene>
    <name evidence="8" type="ORF">DES35_102291</name>
</gene>
<reference evidence="8 9" key="1">
    <citation type="submission" date="2018-07" db="EMBL/GenBank/DDBJ databases">
        <title>Genomic Encyclopedia of Type Strains, Phase IV (KMG-IV): sequencing the most valuable type-strain genomes for metagenomic binning, comparative biology and taxonomic classification.</title>
        <authorList>
            <person name="Goeker M."/>
        </authorList>
    </citation>
    <scope>NUCLEOTIDE SEQUENCE [LARGE SCALE GENOMIC DNA]</scope>
    <source>
        <strain evidence="8 9">DSM 21410</strain>
    </source>
</reference>
<name>A0A369A3R7_9FLAO</name>
<evidence type="ECO:0000256" key="3">
    <source>
        <dbReference type="ARBA" id="ARBA00023015"/>
    </source>
</evidence>
<accession>A0A369A3R7</accession>
<proteinExistence type="predicted"/>
<dbReference type="GO" id="GO:0006355">
    <property type="term" value="P:regulation of DNA-templated transcription"/>
    <property type="evidence" value="ECO:0007669"/>
    <property type="project" value="TreeGrafter"/>
</dbReference>
<dbReference type="AlphaFoldDB" id="A0A369A3R7"/>
<dbReference type="InterPro" id="IPR001789">
    <property type="entry name" value="Sig_transdc_resp-reg_receiver"/>
</dbReference>
<sequence>MSKAKILVVDDDHLIRQALSFKLEKEGYTVKVANDGESALSIIENEKFDIIISDIMMPYISGFELLKILKEKGSDAPILMLTALNSENAVVKAFDLGADDYLTKPFSPNELIMRIKKLLEKK</sequence>
<dbReference type="SMART" id="SM00448">
    <property type="entry name" value="REC"/>
    <property type="match status" value="1"/>
</dbReference>
<evidence type="ECO:0000259" key="7">
    <source>
        <dbReference type="PROSITE" id="PS50110"/>
    </source>
</evidence>
<dbReference type="InterPro" id="IPR011006">
    <property type="entry name" value="CheY-like_superfamily"/>
</dbReference>
<evidence type="ECO:0000256" key="1">
    <source>
        <dbReference type="ARBA" id="ARBA00022553"/>
    </source>
</evidence>
<dbReference type="InterPro" id="IPR039420">
    <property type="entry name" value="WalR-like"/>
</dbReference>
<evidence type="ECO:0000256" key="6">
    <source>
        <dbReference type="PROSITE-ProRule" id="PRU00169"/>
    </source>
</evidence>
<dbReference type="PROSITE" id="PS50110">
    <property type="entry name" value="RESPONSE_REGULATORY"/>
    <property type="match status" value="1"/>
</dbReference>
<dbReference type="PANTHER" id="PTHR48111:SF40">
    <property type="entry name" value="PHOSPHATE REGULON TRANSCRIPTIONAL REGULATORY PROTEIN PHOB"/>
    <property type="match status" value="1"/>
</dbReference>
<keyword evidence="2" id="KW-0902">Two-component regulatory system</keyword>
<evidence type="ECO:0000256" key="4">
    <source>
        <dbReference type="ARBA" id="ARBA00023125"/>
    </source>
</evidence>
<dbReference type="GO" id="GO:0000156">
    <property type="term" value="F:phosphorelay response regulator activity"/>
    <property type="evidence" value="ECO:0007669"/>
    <property type="project" value="TreeGrafter"/>
</dbReference>
<evidence type="ECO:0000313" key="9">
    <source>
        <dbReference type="Proteomes" id="UP000253517"/>
    </source>
</evidence>
<dbReference type="CDD" id="cd17574">
    <property type="entry name" value="REC_OmpR"/>
    <property type="match status" value="1"/>
</dbReference>
<keyword evidence="5" id="KW-0804">Transcription</keyword>
<dbReference type="GO" id="GO:0000976">
    <property type="term" value="F:transcription cis-regulatory region binding"/>
    <property type="evidence" value="ECO:0007669"/>
    <property type="project" value="TreeGrafter"/>
</dbReference>
<evidence type="ECO:0000256" key="2">
    <source>
        <dbReference type="ARBA" id="ARBA00023012"/>
    </source>
</evidence>
<dbReference type="Proteomes" id="UP000253517">
    <property type="component" value="Unassembled WGS sequence"/>
</dbReference>
<organism evidence="8 9">
    <name type="scientific">Schleiferia thermophila</name>
    <dbReference type="NCBI Taxonomy" id="884107"/>
    <lineage>
        <taxon>Bacteria</taxon>
        <taxon>Pseudomonadati</taxon>
        <taxon>Bacteroidota</taxon>
        <taxon>Flavobacteriia</taxon>
        <taxon>Flavobacteriales</taxon>
        <taxon>Schleiferiaceae</taxon>
        <taxon>Schleiferia</taxon>
    </lineage>
</organism>